<reference evidence="2" key="3">
    <citation type="submission" date="2025-09" db="UniProtKB">
        <authorList>
            <consortium name="Ensembl"/>
        </authorList>
    </citation>
    <scope>IDENTIFICATION</scope>
</reference>
<dbReference type="GeneTree" id="ENSGT00390000002871"/>
<gene>
    <name evidence="2" type="primary">C10orf53</name>
</gene>
<evidence type="ECO:0000313" key="3">
    <source>
        <dbReference type="Proteomes" id="UP000314987"/>
    </source>
</evidence>
<protein>
    <submittedName>
        <fullName evidence="2">Chromosome 10 open reading frame 53</fullName>
    </submittedName>
</protein>
<evidence type="ECO:0000256" key="1">
    <source>
        <dbReference type="ARBA" id="ARBA00009973"/>
    </source>
</evidence>
<keyword evidence="3" id="KW-1185">Reference proteome</keyword>
<evidence type="ECO:0000313" key="2">
    <source>
        <dbReference type="Ensembl" id="ENSVURP00010021127.1"/>
    </source>
</evidence>
<dbReference type="OMA" id="VEHRTYR"/>
<reference evidence="2" key="2">
    <citation type="submission" date="2025-08" db="UniProtKB">
        <authorList>
            <consortium name="Ensembl"/>
        </authorList>
    </citation>
    <scope>IDENTIFICATION</scope>
</reference>
<proteinExistence type="inferred from homology"/>
<dbReference type="InterPro" id="IPR027885">
    <property type="entry name" value="UPF0728"/>
</dbReference>
<dbReference type="Pfam" id="PF15092">
    <property type="entry name" value="UPF0728"/>
    <property type="match status" value="1"/>
</dbReference>
<dbReference type="Ensembl" id="ENSVURT00010024054.1">
    <property type="protein sequence ID" value="ENSVURP00010021127.1"/>
    <property type="gene ID" value="ENSVURG00010016149.1"/>
</dbReference>
<sequence length="93" mass="10688">MPKRALVFLRYGPYRSLNLTVEHRTFRLRGLLTILQRAGYPVILQQIDDWNALELMVNGEVVFQCKISDLDFGGDGKLDPLCEKARLAVLYAY</sequence>
<reference evidence="3" key="1">
    <citation type="submission" date="2018-12" db="EMBL/GenBank/DDBJ databases">
        <authorList>
            <person name="Yazar S."/>
        </authorList>
    </citation>
    <scope>NUCLEOTIDE SEQUENCE [LARGE SCALE GENOMIC DNA]</scope>
</reference>
<comment type="similarity">
    <text evidence="1">Belongs to the UPF0728 family.</text>
</comment>
<dbReference type="PANTHER" id="PTHR28448">
    <property type="entry name" value="UPF0728 PROTEIN C10ORF53"/>
    <property type="match status" value="1"/>
</dbReference>
<accession>A0A4X2LJK0</accession>
<dbReference type="Proteomes" id="UP000314987">
    <property type="component" value="Unassembled WGS sequence"/>
</dbReference>
<dbReference type="AlphaFoldDB" id="A0A4X2LJK0"/>
<organism evidence="2 3">
    <name type="scientific">Vombatus ursinus</name>
    <name type="common">Common wombat</name>
    <dbReference type="NCBI Taxonomy" id="29139"/>
    <lineage>
        <taxon>Eukaryota</taxon>
        <taxon>Metazoa</taxon>
        <taxon>Chordata</taxon>
        <taxon>Craniata</taxon>
        <taxon>Vertebrata</taxon>
        <taxon>Euteleostomi</taxon>
        <taxon>Mammalia</taxon>
        <taxon>Metatheria</taxon>
        <taxon>Diprotodontia</taxon>
        <taxon>Vombatidae</taxon>
        <taxon>Vombatus</taxon>
    </lineage>
</organism>
<name>A0A4X2LJK0_VOMUR</name>
<dbReference type="PANTHER" id="PTHR28448:SF1">
    <property type="entry name" value="UPF0728 PROTEIN C10ORF53"/>
    <property type="match status" value="1"/>
</dbReference>
<dbReference type="OrthoDB" id="10003460at2759"/>